<dbReference type="PANTHER" id="PTHR24320:SF148">
    <property type="entry name" value="NAD(P)-BINDING ROSSMANN-FOLD SUPERFAMILY PROTEIN"/>
    <property type="match status" value="1"/>
</dbReference>
<dbReference type="InterPro" id="IPR036291">
    <property type="entry name" value="NAD(P)-bd_dom_sf"/>
</dbReference>
<dbReference type="PRINTS" id="PR00081">
    <property type="entry name" value="GDHRDH"/>
</dbReference>
<dbReference type="InParanoid" id="A0A2R5G7J8"/>
<dbReference type="Gene3D" id="3.40.50.720">
    <property type="entry name" value="NAD(P)-binding Rossmann-like Domain"/>
    <property type="match status" value="1"/>
</dbReference>
<dbReference type="InterPro" id="IPR002347">
    <property type="entry name" value="SDR_fam"/>
</dbReference>
<evidence type="ECO:0000256" key="2">
    <source>
        <dbReference type="ARBA" id="ARBA00023002"/>
    </source>
</evidence>
<keyword evidence="4" id="KW-1185">Reference proteome</keyword>
<sequence>MGSGYTKPEKETKWFDKELQGIPSLDGKVVVVTGTTSGTGRVRADALAQKNAKVVMLNRKSERSEKCLKELRETYPEADISQVECDLMSFASVREAAKKVNESLPKINSLVLNAGVMALDDVATTDGYDQQMQVNVLSQFLLFKELFPLLTNAEREDGQARVVQHSSIARFGGPLEAKYMEKNGGALGGNGSGMMMNGPRWKRYQQTKLGVQVSAYAIADKMAEMGHPNILALVAHPGLSATSLQETTVKNGGMGNFFTKIFMSMSQSPQDGTCGLLHATAATDVQQKGFYGPGAKVTAMKGPAESIPVEKKADDKEQKALFWSKMEEAFGAFEA</sequence>
<dbReference type="AlphaFoldDB" id="A0A2R5G7J8"/>
<dbReference type="Proteomes" id="UP000241890">
    <property type="component" value="Unassembled WGS sequence"/>
</dbReference>
<proteinExistence type="inferred from homology"/>
<dbReference type="OrthoDB" id="10265294at2759"/>
<name>A0A2R5G7J8_9STRA</name>
<dbReference type="PANTHER" id="PTHR24320">
    <property type="entry name" value="RETINOL DEHYDROGENASE"/>
    <property type="match status" value="1"/>
</dbReference>
<evidence type="ECO:0000313" key="3">
    <source>
        <dbReference type="EMBL" id="GBG27026.1"/>
    </source>
</evidence>
<protein>
    <submittedName>
        <fullName evidence="3">Short chain dehydrogenase family protein</fullName>
    </submittedName>
</protein>
<reference evidence="3 4" key="1">
    <citation type="submission" date="2017-12" db="EMBL/GenBank/DDBJ databases">
        <title>Sequencing, de novo assembly and annotation of complete genome of a new Thraustochytrid species, strain FCC1311.</title>
        <authorList>
            <person name="Sedici K."/>
            <person name="Godart F."/>
            <person name="Aiese Cigliano R."/>
            <person name="Sanseverino W."/>
            <person name="Barakat M."/>
            <person name="Ortet P."/>
            <person name="Marechal E."/>
            <person name="Cagnac O."/>
            <person name="Amato A."/>
        </authorList>
    </citation>
    <scope>NUCLEOTIDE SEQUENCE [LARGE SCALE GENOMIC DNA]</scope>
</reference>
<dbReference type="Pfam" id="PF00106">
    <property type="entry name" value="adh_short"/>
    <property type="match status" value="1"/>
</dbReference>
<comment type="caution">
    <text evidence="3">The sequence shown here is derived from an EMBL/GenBank/DDBJ whole genome shotgun (WGS) entry which is preliminary data.</text>
</comment>
<dbReference type="SUPFAM" id="SSF51735">
    <property type="entry name" value="NAD(P)-binding Rossmann-fold domains"/>
    <property type="match status" value="1"/>
</dbReference>
<comment type="similarity">
    <text evidence="1">Belongs to the short-chain dehydrogenases/reductases (SDR) family.</text>
</comment>
<evidence type="ECO:0000313" key="4">
    <source>
        <dbReference type="Proteomes" id="UP000241890"/>
    </source>
</evidence>
<gene>
    <name evidence="3" type="ORF">FCC1311_032492</name>
</gene>
<accession>A0A2R5G7J8</accession>
<organism evidence="3 4">
    <name type="scientific">Hondaea fermentalgiana</name>
    <dbReference type="NCBI Taxonomy" id="2315210"/>
    <lineage>
        <taxon>Eukaryota</taxon>
        <taxon>Sar</taxon>
        <taxon>Stramenopiles</taxon>
        <taxon>Bigyra</taxon>
        <taxon>Labyrinthulomycetes</taxon>
        <taxon>Thraustochytrida</taxon>
        <taxon>Thraustochytriidae</taxon>
        <taxon>Hondaea</taxon>
    </lineage>
</organism>
<dbReference type="EMBL" id="BEYU01000027">
    <property type="protein sequence ID" value="GBG27026.1"/>
    <property type="molecule type" value="Genomic_DNA"/>
</dbReference>
<keyword evidence="2" id="KW-0560">Oxidoreductase</keyword>
<dbReference type="GO" id="GO:0016491">
    <property type="term" value="F:oxidoreductase activity"/>
    <property type="evidence" value="ECO:0007669"/>
    <property type="project" value="UniProtKB-KW"/>
</dbReference>
<evidence type="ECO:0000256" key="1">
    <source>
        <dbReference type="ARBA" id="ARBA00006484"/>
    </source>
</evidence>